<accession>A0A9D4LTA0</accession>
<proteinExistence type="predicted"/>
<feature type="region of interest" description="Disordered" evidence="1">
    <location>
        <begin position="78"/>
        <end position="100"/>
    </location>
</feature>
<organism evidence="2 3">
    <name type="scientific">Dreissena polymorpha</name>
    <name type="common">Zebra mussel</name>
    <name type="synonym">Mytilus polymorpha</name>
    <dbReference type="NCBI Taxonomy" id="45954"/>
    <lineage>
        <taxon>Eukaryota</taxon>
        <taxon>Metazoa</taxon>
        <taxon>Spiralia</taxon>
        <taxon>Lophotrochozoa</taxon>
        <taxon>Mollusca</taxon>
        <taxon>Bivalvia</taxon>
        <taxon>Autobranchia</taxon>
        <taxon>Heteroconchia</taxon>
        <taxon>Euheterodonta</taxon>
        <taxon>Imparidentia</taxon>
        <taxon>Neoheterodontei</taxon>
        <taxon>Myida</taxon>
        <taxon>Dreissenoidea</taxon>
        <taxon>Dreissenidae</taxon>
        <taxon>Dreissena</taxon>
    </lineage>
</organism>
<protein>
    <submittedName>
        <fullName evidence="2">Uncharacterized protein</fullName>
    </submittedName>
</protein>
<sequence>MGFSIISEHRSDDIRHKQITESGQSLIIVGEYGQVDQIRTHLDIVSNGSSASIHTVDRKLNWLEQKAMKEDVVQFVHSEDRTKRERGKDNTYDHPLMKRDIQDESGYDDIEHLQKQIELIKLKENEISKAIEMKSLIKS</sequence>
<evidence type="ECO:0000256" key="1">
    <source>
        <dbReference type="SAM" id="MobiDB-lite"/>
    </source>
</evidence>
<dbReference type="AlphaFoldDB" id="A0A9D4LTA0"/>
<evidence type="ECO:0000313" key="2">
    <source>
        <dbReference type="EMBL" id="KAH3863382.1"/>
    </source>
</evidence>
<dbReference type="EMBL" id="JAIWYP010000002">
    <property type="protein sequence ID" value="KAH3863382.1"/>
    <property type="molecule type" value="Genomic_DNA"/>
</dbReference>
<comment type="caution">
    <text evidence="2">The sequence shown here is derived from an EMBL/GenBank/DDBJ whole genome shotgun (WGS) entry which is preliminary data.</text>
</comment>
<evidence type="ECO:0000313" key="3">
    <source>
        <dbReference type="Proteomes" id="UP000828390"/>
    </source>
</evidence>
<reference evidence="2" key="1">
    <citation type="journal article" date="2019" name="bioRxiv">
        <title>The Genome of the Zebra Mussel, Dreissena polymorpha: A Resource for Invasive Species Research.</title>
        <authorList>
            <person name="McCartney M.A."/>
            <person name="Auch B."/>
            <person name="Kono T."/>
            <person name="Mallez S."/>
            <person name="Zhang Y."/>
            <person name="Obille A."/>
            <person name="Becker A."/>
            <person name="Abrahante J.E."/>
            <person name="Garbe J."/>
            <person name="Badalamenti J.P."/>
            <person name="Herman A."/>
            <person name="Mangelson H."/>
            <person name="Liachko I."/>
            <person name="Sullivan S."/>
            <person name="Sone E.D."/>
            <person name="Koren S."/>
            <person name="Silverstein K.A.T."/>
            <person name="Beckman K.B."/>
            <person name="Gohl D.M."/>
        </authorList>
    </citation>
    <scope>NUCLEOTIDE SEQUENCE</scope>
    <source>
        <strain evidence="2">Duluth1</strain>
        <tissue evidence="2">Whole animal</tissue>
    </source>
</reference>
<gene>
    <name evidence="2" type="ORF">DPMN_026367</name>
</gene>
<dbReference type="Proteomes" id="UP000828390">
    <property type="component" value="Unassembled WGS sequence"/>
</dbReference>
<name>A0A9D4LTA0_DREPO</name>
<keyword evidence="3" id="KW-1185">Reference proteome</keyword>
<reference evidence="2" key="2">
    <citation type="submission" date="2020-11" db="EMBL/GenBank/DDBJ databases">
        <authorList>
            <person name="McCartney M.A."/>
            <person name="Auch B."/>
            <person name="Kono T."/>
            <person name="Mallez S."/>
            <person name="Becker A."/>
            <person name="Gohl D.M."/>
            <person name="Silverstein K.A.T."/>
            <person name="Koren S."/>
            <person name="Bechman K.B."/>
            <person name="Herman A."/>
            <person name="Abrahante J.E."/>
            <person name="Garbe J."/>
        </authorList>
    </citation>
    <scope>NUCLEOTIDE SEQUENCE</scope>
    <source>
        <strain evidence="2">Duluth1</strain>
        <tissue evidence="2">Whole animal</tissue>
    </source>
</reference>